<evidence type="ECO:0000313" key="3">
    <source>
        <dbReference type="Proteomes" id="UP000436088"/>
    </source>
</evidence>
<feature type="compositionally biased region" description="Basic and acidic residues" evidence="1">
    <location>
        <begin position="163"/>
        <end position="179"/>
    </location>
</feature>
<feature type="region of interest" description="Disordered" evidence="1">
    <location>
        <begin position="1"/>
        <end position="24"/>
    </location>
</feature>
<reference evidence="2" key="1">
    <citation type="submission" date="2019-09" db="EMBL/GenBank/DDBJ databases">
        <title>Draft genome information of white flower Hibiscus syriacus.</title>
        <authorList>
            <person name="Kim Y.-M."/>
        </authorList>
    </citation>
    <scope>NUCLEOTIDE SEQUENCE [LARGE SCALE GENOMIC DNA]</scope>
    <source>
        <strain evidence="2">YM2019G1</strain>
    </source>
</reference>
<dbReference type="OrthoDB" id="1932658at2759"/>
<feature type="region of interest" description="Disordered" evidence="1">
    <location>
        <begin position="60"/>
        <end position="110"/>
    </location>
</feature>
<feature type="region of interest" description="Disordered" evidence="1">
    <location>
        <begin position="151"/>
        <end position="179"/>
    </location>
</feature>
<accession>A0A6A2WSD0</accession>
<proteinExistence type="predicted"/>
<sequence>MRGRTVASKFMVQKQSTTNLEKKIEDPLFSSAKTKSNRVVDLATPMQSRRKSCFYKLRDRDEDKVKSRKGKSLSLSVSPKSRRTTSKAQPPRPAATTAASKRAVKKEDGVLATIQPKNLFKEGEKSITAKKPPKQGRVVASRYNQIVNQSNGNLASNIARKRSLTESDKEESNRQGKRLAFHEEMIDSCKSQKRKSRVKWENLCTE</sequence>
<dbReference type="EMBL" id="VEPZ02001661">
    <property type="protein sequence ID" value="KAE8664063.1"/>
    <property type="molecule type" value="Genomic_DNA"/>
</dbReference>
<comment type="caution">
    <text evidence="2">The sequence shown here is derived from an EMBL/GenBank/DDBJ whole genome shotgun (WGS) entry which is preliminary data.</text>
</comment>
<evidence type="ECO:0000256" key="1">
    <source>
        <dbReference type="SAM" id="MobiDB-lite"/>
    </source>
</evidence>
<dbReference type="PANTHER" id="PTHR36386">
    <property type="entry name" value="OS06G0683900 PROTEIN"/>
    <property type="match status" value="1"/>
</dbReference>
<keyword evidence="3" id="KW-1185">Reference proteome</keyword>
<evidence type="ECO:0000313" key="2">
    <source>
        <dbReference type="EMBL" id="KAE8664063.1"/>
    </source>
</evidence>
<dbReference type="PANTHER" id="PTHR36386:SF1">
    <property type="entry name" value="OS06G0683900 PROTEIN"/>
    <property type="match status" value="1"/>
</dbReference>
<organism evidence="2 3">
    <name type="scientific">Hibiscus syriacus</name>
    <name type="common">Rose of Sharon</name>
    <dbReference type="NCBI Taxonomy" id="106335"/>
    <lineage>
        <taxon>Eukaryota</taxon>
        <taxon>Viridiplantae</taxon>
        <taxon>Streptophyta</taxon>
        <taxon>Embryophyta</taxon>
        <taxon>Tracheophyta</taxon>
        <taxon>Spermatophyta</taxon>
        <taxon>Magnoliopsida</taxon>
        <taxon>eudicotyledons</taxon>
        <taxon>Gunneridae</taxon>
        <taxon>Pentapetalae</taxon>
        <taxon>rosids</taxon>
        <taxon>malvids</taxon>
        <taxon>Malvales</taxon>
        <taxon>Malvaceae</taxon>
        <taxon>Malvoideae</taxon>
        <taxon>Hibiscus</taxon>
    </lineage>
</organism>
<dbReference type="Proteomes" id="UP000436088">
    <property type="component" value="Unassembled WGS sequence"/>
</dbReference>
<name>A0A6A2WSD0_HIBSY</name>
<protein>
    <submittedName>
        <fullName evidence="2">Tetratricopeptide repeat-like superfamily protein, putative isoform 1</fullName>
    </submittedName>
</protein>
<gene>
    <name evidence="2" type="ORF">F3Y22_tig00112857pilonHSYRG00223</name>
</gene>
<dbReference type="AlphaFoldDB" id="A0A6A2WSD0"/>